<evidence type="ECO:0000313" key="2">
    <source>
        <dbReference type="Proteomes" id="UP000773469"/>
    </source>
</evidence>
<reference evidence="1 2" key="1">
    <citation type="submission" date="2021-05" db="EMBL/GenBank/DDBJ databases">
        <title>Molecular characterization for Shewanella algae harboring chromosomal blaOXA-55-like strains isolated from clinical and environment sample.</title>
        <authorList>
            <person name="Ohama Y."/>
            <person name="Aoki K."/>
            <person name="Harada S."/>
            <person name="Moriya K."/>
            <person name="Ishii Y."/>
            <person name="Tateda K."/>
        </authorList>
    </citation>
    <scope>NUCLEOTIDE SEQUENCE [LARGE SCALE GENOMIC DNA]</scope>
    <source>
        <strain evidence="1 2">MBTL60-118</strain>
    </source>
</reference>
<gene>
    <name evidence="1" type="ORF">TUM3794_29890</name>
</gene>
<dbReference type="InterPro" id="IPR004220">
    <property type="entry name" value="5-COMe_2-OHmuconate_Isoase"/>
</dbReference>
<dbReference type="PANTHER" id="PTHR37950">
    <property type="entry name" value="4-HYDROXYPHENYLACETATE CATABOLISM PROTEIN"/>
    <property type="match status" value="1"/>
</dbReference>
<protein>
    <recommendedName>
        <fullName evidence="3">5-carboxymethyl-2-hydroxymuconate isomerase</fullName>
    </recommendedName>
</protein>
<dbReference type="Pfam" id="PF02962">
    <property type="entry name" value="CHMI"/>
    <property type="match status" value="1"/>
</dbReference>
<organism evidence="1 2">
    <name type="scientific">Shewanella colwelliana</name>
    <name type="common">Alteromonas colwelliana</name>
    <dbReference type="NCBI Taxonomy" id="23"/>
    <lineage>
        <taxon>Bacteria</taxon>
        <taxon>Pseudomonadati</taxon>
        <taxon>Pseudomonadota</taxon>
        <taxon>Gammaproteobacteria</taxon>
        <taxon>Alteromonadales</taxon>
        <taxon>Shewanellaceae</taxon>
        <taxon>Shewanella</taxon>
    </lineage>
</organism>
<dbReference type="RefSeq" id="WP_245686983.1">
    <property type="nucleotide sequence ID" value="NZ_BPEU01000023.1"/>
</dbReference>
<evidence type="ECO:0008006" key="3">
    <source>
        <dbReference type="Google" id="ProtNLM"/>
    </source>
</evidence>
<dbReference type="InterPro" id="IPR014347">
    <property type="entry name" value="Tautomerase/MIF_sf"/>
</dbReference>
<dbReference type="Proteomes" id="UP000773469">
    <property type="component" value="Unassembled WGS sequence"/>
</dbReference>
<accession>A0ABQ4P859</accession>
<dbReference type="CDD" id="cd00580">
    <property type="entry name" value="CHMI"/>
    <property type="match status" value="1"/>
</dbReference>
<name>A0ABQ4P859_SHECO</name>
<dbReference type="EMBL" id="BPEU01000023">
    <property type="protein sequence ID" value="GIU43680.1"/>
    <property type="molecule type" value="Genomic_DNA"/>
</dbReference>
<dbReference type="SUPFAM" id="SSF55331">
    <property type="entry name" value="Tautomerase/MIF"/>
    <property type="match status" value="1"/>
</dbReference>
<proteinExistence type="predicted"/>
<dbReference type="Gene3D" id="3.30.429.10">
    <property type="entry name" value="Macrophage Migration Inhibitory Factor"/>
    <property type="match status" value="1"/>
</dbReference>
<comment type="caution">
    <text evidence="1">The sequence shown here is derived from an EMBL/GenBank/DDBJ whole genome shotgun (WGS) entry which is preliminary data.</text>
</comment>
<evidence type="ECO:0000313" key="1">
    <source>
        <dbReference type="EMBL" id="GIU43680.1"/>
    </source>
</evidence>
<dbReference type="PANTHER" id="PTHR37950:SF1">
    <property type="entry name" value="4-HYDROXYPHENYLACETATE CATABOLISM PROTEIN"/>
    <property type="match status" value="1"/>
</dbReference>
<keyword evidence="2" id="KW-1185">Reference proteome</keyword>
<sequence>MAMNLRFGQNNMPHCIIEYSASLETDIDIAQLVEAVHKGAIDSALFDAAAVKSRCIPVSHSKVGMLADGRFIHITFKIMPGRSTEQKQLLSNSVYRQIVILNQSIDSLTMEVLELDKRHYFKWTNE</sequence>